<comment type="subcellular location">
    <subcellularLocation>
        <location evidence="1">Secreted</location>
    </subcellularLocation>
</comment>
<dbReference type="AlphaFoldDB" id="A0A0V0SAI8"/>
<accession>A0A0V0SAI8</accession>
<dbReference type="Proteomes" id="UP000054630">
    <property type="component" value="Unassembled WGS sequence"/>
</dbReference>
<dbReference type="OrthoDB" id="504708at2759"/>
<dbReference type="GO" id="GO:0031640">
    <property type="term" value="P:killing of cells of another organism"/>
    <property type="evidence" value="ECO:0007669"/>
    <property type="project" value="UniProtKB-KW"/>
</dbReference>
<dbReference type="GO" id="GO:0005576">
    <property type="term" value="C:extracellular region"/>
    <property type="evidence" value="ECO:0007669"/>
    <property type="project" value="UniProtKB-SubCell"/>
</dbReference>
<evidence type="ECO:0000256" key="1">
    <source>
        <dbReference type="ARBA" id="ARBA00004613"/>
    </source>
</evidence>
<gene>
    <name evidence="6" type="ORF">T07_12522</name>
</gene>
<evidence type="ECO:0000256" key="5">
    <source>
        <dbReference type="SAM" id="MobiDB-lite"/>
    </source>
</evidence>
<keyword evidence="7" id="KW-1185">Reference proteome</keyword>
<evidence type="ECO:0000313" key="6">
    <source>
        <dbReference type="EMBL" id="KRX23670.1"/>
    </source>
</evidence>
<proteinExistence type="predicted"/>
<dbReference type="InterPro" id="IPR036383">
    <property type="entry name" value="TSP1_rpt_sf"/>
</dbReference>
<feature type="region of interest" description="Disordered" evidence="5">
    <location>
        <begin position="199"/>
        <end position="232"/>
    </location>
</feature>
<organism evidence="6 7">
    <name type="scientific">Trichinella nelsoni</name>
    <dbReference type="NCBI Taxonomy" id="6336"/>
    <lineage>
        <taxon>Eukaryota</taxon>
        <taxon>Metazoa</taxon>
        <taxon>Ecdysozoa</taxon>
        <taxon>Nematoda</taxon>
        <taxon>Enoplea</taxon>
        <taxon>Dorylaimia</taxon>
        <taxon>Trichinellida</taxon>
        <taxon>Trichinellidae</taxon>
        <taxon>Trichinella</taxon>
    </lineage>
</organism>
<sequence length="425" mass="47694">MQAARRPVTPHTQGNSHSTSEGLLISWRLRLEQMIKLSSTASKFKQVGIFYITATLLVIHIQAIPENENTGTEKTFANSNSGEADNADEDHVKRALAEHKQKLRYNQVSAIVKPKHRLVHDNYSYMYASVWTAWSHWSICQNQERIRVRACSVIRGHRCFGNNLESKPCKLNQSITNSVVPNSVNSELLRNMAALKKSSLFNMENPKRTTNRPNVRAPQRTGPPSATPSPLYKTNTVERNKLVIFSTDNKQANRQGQNPATENATNNLKLPALFSTPRTLSEETSPLSLQKEPIKSVPPSSTITTSIAETPTLDQSEVEALKPNLHNSTANGKISFHPAHPTNHQTHSDRSTFSNELELQFQMETADWAPWSAWSNCECGQRTRTRTCHYSDAHFNSGCRGQSYMLEKCASTAKLDKKCANRIKT</sequence>
<feature type="region of interest" description="Disordered" evidence="5">
    <location>
        <begin position="283"/>
        <end position="302"/>
    </location>
</feature>
<evidence type="ECO:0000256" key="3">
    <source>
        <dbReference type="ARBA" id="ARBA00022852"/>
    </source>
</evidence>
<dbReference type="PANTHER" id="PTHR45742:SF8">
    <property type="entry name" value="FLOCCULATION PROTEIN FLO11"/>
    <property type="match status" value="1"/>
</dbReference>
<evidence type="ECO:0000256" key="4">
    <source>
        <dbReference type="ARBA" id="ARBA00023157"/>
    </source>
</evidence>
<keyword evidence="3" id="KW-0204">Cytolysis</keyword>
<name>A0A0V0SAI8_9BILA</name>
<comment type="caution">
    <text evidence="6">The sequence shown here is derived from an EMBL/GenBank/DDBJ whole genome shotgun (WGS) entry which is preliminary data.</text>
</comment>
<reference evidence="6 7" key="1">
    <citation type="submission" date="2015-01" db="EMBL/GenBank/DDBJ databases">
        <title>Evolution of Trichinella species and genotypes.</title>
        <authorList>
            <person name="Korhonen P.K."/>
            <person name="Edoardo P."/>
            <person name="Giuseppe L.R."/>
            <person name="Gasser R.B."/>
        </authorList>
    </citation>
    <scope>NUCLEOTIDE SEQUENCE [LARGE SCALE GENOMIC DNA]</scope>
    <source>
        <strain evidence="6">ISS37</strain>
    </source>
</reference>
<keyword evidence="4" id="KW-1015">Disulfide bond</keyword>
<dbReference type="EMBL" id="JYDL01000022">
    <property type="protein sequence ID" value="KRX23670.1"/>
    <property type="molecule type" value="Genomic_DNA"/>
</dbReference>
<dbReference type="InterPro" id="IPR000884">
    <property type="entry name" value="TSP1_rpt"/>
</dbReference>
<evidence type="ECO:0000313" key="7">
    <source>
        <dbReference type="Proteomes" id="UP000054630"/>
    </source>
</evidence>
<dbReference type="PROSITE" id="PS50092">
    <property type="entry name" value="TSP1"/>
    <property type="match status" value="1"/>
</dbReference>
<keyword evidence="2" id="KW-0964">Secreted</keyword>
<dbReference type="Pfam" id="PF00090">
    <property type="entry name" value="TSP_1"/>
    <property type="match status" value="2"/>
</dbReference>
<evidence type="ECO:0000256" key="2">
    <source>
        <dbReference type="ARBA" id="ARBA00022525"/>
    </source>
</evidence>
<dbReference type="SUPFAM" id="SSF82895">
    <property type="entry name" value="TSP-1 type 1 repeat"/>
    <property type="match status" value="2"/>
</dbReference>
<protein>
    <submittedName>
        <fullName evidence="6">Uncharacterized protein</fullName>
    </submittedName>
</protein>
<dbReference type="PANTHER" id="PTHR45742">
    <property type="entry name" value="COMPLEMENT COMPONENT C6"/>
    <property type="match status" value="1"/>
</dbReference>